<feature type="chain" id="PRO_5004185418" evidence="8">
    <location>
        <begin position="28"/>
        <end position="531"/>
    </location>
</feature>
<evidence type="ECO:0000256" key="6">
    <source>
        <dbReference type="PROSITE-ProRule" id="PRU00196"/>
    </source>
</evidence>
<comment type="caution">
    <text evidence="6">Lacks conserved residue(s) required for the propagation of feature annotation.</text>
</comment>
<name>Q17064_ARBPU</name>
<dbReference type="FunFam" id="3.10.250.10:FF:000032">
    <property type="entry name" value="Si:dkey-14d8.20"/>
    <property type="match status" value="1"/>
</dbReference>
<feature type="transmembrane region" description="Helical" evidence="7">
    <location>
        <begin position="493"/>
        <end position="519"/>
    </location>
</feature>
<reference evidence="10" key="1">
    <citation type="journal article" date="1989" name="Proc. Natl. Acad. Sci. U.S.A.">
        <title>Cloning of the mRNA for the protein that crosslinks to the egg peptide speract.</title>
        <authorList>
            <person name="Dangott L.J."/>
            <person name="Jordan J.E."/>
            <person name="Bellet R.A."/>
            <person name="Garbers D.L."/>
        </authorList>
    </citation>
    <scope>NUCLEOTIDE SEQUENCE</scope>
</reference>
<evidence type="ECO:0000256" key="2">
    <source>
        <dbReference type="ARBA" id="ARBA00022737"/>
    </source>
</evidence>
<organism evidence="10">
    <name type="scientific">Arbacia punctulata</name>
    <name type="common">Punctuate sea urchin</name>
    <dbReference type="NCBI Taxonomy" id="7641"/>
    <lineage>
        <taxon>Eukaryota</taxon>
        <taxon>Metazoa</taxon>
        <taxon>Echinodermata</taxon>
        <taxon>Eleutherozoa</taxon>
        <taxon>Echinozoa</taxon>
        <taxon>Echinoidea</taxon>
        <taxon>Euechinoidea</taxon>
        <taxon>Echinacea</taxon>
        <taxon>Arbacioida</taxon>
        <taxon>Arbaciidae</taxon>
        <taxon>Arbacia</taxon>
    </lineage>
</organism>
<dbReference type="PANTHER" id="PTHR19331:SF465">
    <property type="entry name" value="EGG PEPTIDE SPERACT RECEPTOR"/>
    <property type="match status" value="1"/>
</dbReference>
<dbReference type="AlphaFoldDB" id="Q17064"/>
<keyword evidence="7" id="KW-0812">Transmembrane</keyword>
<keyword evidence="7" id="KW-1133">Transmembrane helix</keyword>
<sequence>MATSPMSHEHNWLVFVVVLISIGIVAGEQNYGREATEGNLRLIHGETENEGTVEIYHGVRWGGVCDYPWSWENANVTCRQLGFPGVQNKYRKSYHGDHVTTFWVFKLICLGNETMLDHCPHDPYGRPWVCNSQWGAGVQCLPKDPANGDLRLARGSSANEGGVEVYWDGEWGSVCHSDFDKPDGDVVCKQLGYPKGVKEIKGDAYFGFTEGQIIWDSVSCEGTEKHFSECPNPLQPFEHACPYNHAWDVGVICKENQEGDIRLMDGSGPHEGRVEIYHDGAWGTICDDGWDWADANVACRQAGYKGAIRSSGFQGEDFGYTWGPIHTSYVTCTGTESSLADCVLRDGWSHSCQHVEDAGVVCATDDDDGTFEVLAKDTRVRIVGMGNGQGRVEVSFGNGWGRVCNERLTDLEARTFCHHAGYGWETSRLATASEFSAPPQADEVPFILGDVACSGVQNETLNDCTLTLSADFTCALGDTGVVCEGSSPPSAGIPIAVIGGAAGGGVGALAILGFVFYYLKFVRPAAGGSGA</sequence>
<dbReference type="PROSITE" id="PS50287">
    <property type="entry name" value="SRCR_2"/>
    <property type="match status" value="4"/>
</dbReference>
<feature type="domain" description="SRCR" evidence="9">
    <location>
        <begin position="40"/>
        <end position="141"/>
    </location>
</feature>
<dbReference type="PRINTS" id="PR00258">
    <property type="entry name" value="SPERACTRCPTR"/>
</dbReference>
<accession>Q17064</accession>
<feature type="domain" description="SRCR" evidence="9">
    <location>
        <begin position="380"/>
        <end position="484"/>
    </location>
</feature>
<evidence type="ECO:0000256" key="1">
    <source>
        <dbReference type="ARBA" id="ARBA00022729"/>
    </source>
</evidence>
<feature type="disulfide bond" evidence="6">
    <location>
        <begin position="332"/>
        <end position="342"/>
    </location>
</feature>
<feature type="disulfide bond" evidence="6">
    <location>
        <begin position="109"/>
        <end position="119"/>
    </location>
</feature>
<evidence type="ECO:0000259" key="9">
    <source>
        <dbReference type="PROSITE" id="PS50287"/>
    </source>
</evidence>
<feature type="signal peptide" evidence="8">
    <location>
        <begin position="1"/>
        <end position="27"/>
    </location>
</feature>
<dbReference type="PANTHER" id="PTHR19331">
    <property type="entry name" value="SCAVENGER RECEPTOR DOMAIN-CONTAINING"/>
    <property type="match status" value="1"/>
</dbReference>
<keyword evidence="4" id="KW-0675">Receptor</keyword>
<feature type="domain" description="SRCR" evidence="9">
    <location>
        <begin position="150"/>
        <end position="254"/>
    </location>
</feature>
<dbReference type="PROSITE" id="PS00420">
    <property type="entry name" value="SRCR_1"/>
    <property type="match status" value="2"/>
</dbReference>
<dbReference type="EMBL" id="U30933">
    <property type="protein sequence ID" value="AAA75510.1"/>
    <property type="molecule type" value="mRNA"/>
</dbReference>
<dbReference type="SUPFAM" id="SSF56487">
    <property type="entry name" value="SRCR-like"/>
    <property type="match status" value="4"/>
</dbReference>
<proteinExistence type="evidence at transcript level"/>
<evidence type="ECO:0000313" key="10">
    <source>
        <dbReference type="EMBL" id="AAA75510.1"/>
    </source>
</evidence>
<keyword evidence="1 8" id="KW-0732">Signal</keyword>
<dbReference type="FunFam" id="3.10.250.10:FF:000007">
    <property type="entry name" value="Soluble scavenger receptor cysteine-rich domain-containing protein SSC5D"/>
    <property type="match status" value="1"/>
</dbReference>
<reference evidence="10" key="2">
    <citation type="submission" date="1995-07" db="EMBL/GenBank/DDBJ databases">
        <title>Cloning of the speract receptor homolog in the sea urchin, Arbacia punctulata.</title>
        <authorList>
            <person name="Dangott L.J."/>
            <person name="Rankin T.L."/>
        </authorList>
    </citation>
    <scope>NUCLEOTIDE SEQUENCE</scope>
</reference>
<evidence type="ECO:0000256" key="3">
    <source>
        <dbReference type="ARBA" id="ARBA00023157"/>
    </source>
</evidence>
<dbReference type="Pfam" id="PF00530">
    <property type="entry name" value="SRCR"/>
    <property type="match status" value="4"/>
</dbReference>
<keyword evidence="7" id="KW-0472">Membrane</keyword>
<feature type="domain" description="SRCR" evidence="9">
    <location>
        <begin position="261"/>
        <end position="363"/>
    </location>
</feature>
<dbReference type="FunFam" id="3.10.250.10:FF:000005">
    <property type="entry name" value="Neurotrypsin isoform A"/>
    <property type="match status" value="1"/>
</dbReference>
<evidence type="ECO:0000256" key="7">
    <source>
        <dbReference type="SAM" id="Phobius"/>
    </source>
</evidence>
<protein>
    <submittedName>
        <fullName evidence="10">Sp85</fullName>
    </submittedName>
</protein>
<dbReference type="SMART" id="SM00202">
    <property type="entry name" value="SR"/>
    <property type="match status" value="4"/>
</dbReference>
<evidence type="ECO:0000256" key="8">
    <source>
        <dbReference type="SAM" id="SignalP"/>
    </source>
</evidence>
<keyword evidence="5" id="KW-0325">Glycoprotein</keyword>
<dbReference type="SMR" id="Q17064"/>
<evidence type="ECO:0000256" key="5">
    <source>
        <dbReference type="ARBA" id="ARBA00023180"/>
    </source>
</evidence>
<evidence type="ECO:0000256" key="4">
    <source>
        <dbReference type="ARBA" id="ARBA00023170"/>
    </source>
</evidence>
<feature type="disulfide bond" evidence="6">
    <location>
        <begin position="220"/>
        <end position="230"/>
    </location>
</feature>
<dbReference type="InterPro" id="IPR001190">
    <property type="entry name" value="SRCR"/>
</dbReference>
<dbReference type="GO" id="GO:0016020">
    <property type="term" value="C:membrane"/>
    <property type="evidence" value="ECO:0007669"/>
    <property type="project" value="InterPro"/>
</dbReference>
<dbReference type="InterPro" id="IPR036772">
    <property type="entry name" value="SRCR-like_dom_sf"/>
</dbReference>
<keyword evidence="2" id="KW-0677">Repeat</keyword>
<keyword evidence="3 6" id="KW-1015">Disulfide bond</keyword>
<dbReference type="Gene3D" id="3.10.250.10">
    <property type="entry name" value="SRCR-like domain"/>
    <property type="match status" value="4"/>
</dbReference>